<protein>
    <submittedName>
        <fullName evidence="3">Uncharacterized protein</fullName>
    </submittedName>
</protein>
<comment type="caution">
    <text evidence="3">The sequence shown here is derived from an EMBL/GenBank/DDBJ whole genome shotgun (WGS) entry which is preliminary data.</text>
</comment>
<keyword evidence="1" id="KW-0175">Coiled coil</keyword>
<gene>
    <name evidence="3" type="ORF">KIW84_076185</name>
</gene>
<evidence type="ECO:0000313" key="3">
    <source>
        <dbReference type="EMBL" id="KAI5391243.1"/>
    </source>
</evidence>
<dbReference type="Gramene" id="Psat07G0618500-T1">
    <property type="protein sequence ID" value="KAI5391243.1"/>
    <property type="gene ID" value="KIW84_076185"/>
</dbReference>
<evidence type="ECO:0000256" key="2">
    <source>
        <dbReference type="SAM" id="MobiDB-lite"/>
    </source>
</evidence>
<organism evidence="3 4">
    <name type="scientific">Pisum sativum</name>
    <name type="common">Garden pea</name>
    <name type="synonym">Lathyrus oleraceus</name>
    <dbReference type="NCBI Taxonomy" id="3888"/>
    <lineage>
        <taxon>Eukaryota</taxon>
        <taxon>Viridiplantae</taxon>
        <taxon>Streptophyta</taxon>
        <taxon>Embryophyta</taxon>
        <taxon>Tracheophyta</taxon>
        <taxon>Spermatophyta</taxon>
        <taxon>Magnoliopsida</taxon>
        <taxon>eudicotyledons</taxon>
        <taxon>Gunneridae</taxon>
        <taxon>Pentapetalae</taxon>
        <taxon>rosids</taxon>
        <taxon>fabids</taxon>
        <taxon>Fabales</taxon>
        <taxon>Fabaceae</taxon>
        <taxon>Papilionoideae</taxon>
        <taxon>50 kb inversion clade</taxon>
        <taxon>NPAAA clade</taxon>
        <taxon>Hologalegina</taxon>
        <taxon>IRL clade</taxon>
        <taxon>Fabeae</taxon>
        <taxon>Lathyrus</taxon>
    </lineage>
</organism>
<name>A0A9D4VVQ0_PEA</name>
<reference evidence="3 4" key="1">
    <citation type="journal article" date="2022" name="Nat. Genet.">
        <title>Improved pea reference genome and pan-genome highlight genomic features and evolutionary characteristics.</title>
        <authorList>
            <person name="Yang T."/>
            <person name="Liu R."/>
            <person name="Luo Y."/>
            <person name="Hu S."/>
            <person name="Wang D."/>
            <person name="Wang C."/>
            <person name="Pandey M.K."/>
            <person name="Ge S."/>
            <person name="Xu Q."/>
            <person name="Li N."/>
            <person name="Li G."/>
            <person name="Huang Y."/>
            <person name="Saxena R.K."/>
            <person name="Ji Y."/>
            <person name="Li M."/>
            <person name="Yan X."/>
            <person name="He Y."/>
            <person name="Liu Y."/>
            <person name="Wang X."/>
            <person name="Xiang C."/>
            <person name="Varshney R.K."/>
            <person name="Ding H."/>
            <person name="Gao S."/>
            <person name="Zong X."/>
        </authorList>
    </citation>
    <scope>NUCLEOTIDE SEQUENCE [LARGE SCALE GENOMIC DNA]</scope>
    <source>
        <strain evidence="3 4">cv. Zhongwan 6</strain>
    </source>
</reference>
<dbReference type="EMBL" id="JAMSHJ010000007">
    <property type="protein sequence ID" value="KAI5391243.1"/>
    <property type="molecule type" value="Genomic_DNA"/>
</dbReference>
<feature type="coiled-coil region" evidence="1">
    <location>
        <begin position="104"/>
        <end position="131"/>
    </location>
</feature>
<evidence type="ECO:0000313" key="4">
    <source>
        <dbReference type="Proteomes" id="UP001058974"/>
    </source>
</evidence>
<accession>A0A9D4VVQ0</accession>
<feature type="region of interest" description="Disordered" evidence="2">
    <location>
        <begin position="152"/>
        <end position="182"/>
    </location>
</feature>
<dbReference type="AlphaFoldDB" id="A0A9D4VVQ0"/>
<sequence length="293" mass="33470">MDGVIHQRNLLIRRLTESPDHPDTIALLAEVRSSPYGLLWKSSFDVLSAKAILFDFIYMKTFSLLHLDLRSLWLDFLVSPRCSHIIWCSISRIADSGIHRYGTRRNQQRAMENLQAELAEMRVRMNQFMDVVQGVAQGQQEIRQMIQRNPATTQPEVVTDPPNAEVNGPGPIPIPHNNPDQQPIHDDQDDQFLLPEDFGMGHGMDPMFRRLEERLKTVEGQNPLGVDVSDLGLVPGVRVPPKFKVPIFDKYNGSSCPKTHVQAYFRKRVAYSDDEKLLMYFFQDSLAGASLEW</sequence>
<dbReference type="Proteomes" id="UP001058974">
    <property type="component" value="Chromosome 7"/>
</dbReference>
<evidence type="ECO:0000256" key="1">
    <source>
        <dbReference type="SAM" id="Coils"/>
    </source>
</evidence>
<keyword evidence="4" id="KW-1185">Reference proteome</keyword>
<proteinExistence type="predicted"/>